<dbReference type="EMBL" id="HE965806">
    <property type="protein sequence ID" value="CCJ52448.1"/>
    <property type="molecule type" value="Genomic_DNA"/>
</dbReference>
<dbReference type="PANTHER" id="PTHR43790">
    <property type="entry name" value="CARBOHYDRATE TRANSPORT ATP-BINDING PROTEIN MG119-RELATED"/>
    <property type="match status" value="1"/>
</dbReference>
<evidence type="ECO:0000256" key="5">
    <source>
        <dbReference type="ARBA" id="ARBA00022741"/>
    </source>
</evidence>
<dbReference type="KEGG" id="bbh:BN112_0530"/>
<dbReference type="SUPFAM" id="SSF52540">
    <property type="entry name" value="P-loop containing nucleoside triphosphate hydrolases"/>
    <property type="match status" value="2"/>
</dbReference>
<dbReference type="PROSITE" id="PS00211">
    <property type="entry name" value="ABC_TRANSPORTER_1"/>
    <property type="match status" value="1"/>
</dbReference>
<keyword evidence="7" id="KW-1278">Translocase</keyword>
<name>A0A0C6P2F5_BORBO</name>
<dbReference type="InterPro" id="IPR017871">
    <property type="entry name" value="ABC_transporter-like_CS"/>
</dbReference>
<evidence type="ECO:0000313" key="11">
    <source>
        <dbReference type="Proteomes" id="UP000007564"/>
    </source>
</evidence>
<evidence type="ECO:0000259" key="9">
    <source>
        <dbReference type="PROSITE" id="PS50893"/>
    </source>
</evidence>
<keyword evidence="3" id="KW-0762">Sugar transport</keyword>
<evidence type="ECO:0000313" key="10">
    <source>
        <dbReference type="EMBL" id="CCJ52448.1"/>
    </source>
</evidence>
<keyword evidence="8" id="KW-0472">Membrane</keyword>
<keyword evidence="5" id="KW-0547">Nucleotide-binding</keyword>
<evidence type="ECO:0000256" key="7">
    <source>
        <dbReference type="ARBA" id="ARBA00022967"/>
    </source>
</evidence>
<organism evidence="10 11">
    <name type="scientific">Bordetella bronchiseptica 253</name>
    <dbReference type="NCBI Taxonomy" id="568707"/>
    <lineage>
        <taxon>Bacteria</taxon>
        <taxon>Pseudomonadati</taxon>
        <taxon>Pseudomonadota</taxon>
        <taxon>Betaproteobacteria</taxon>
        <taxon>Burkholderiales</taxon>
        <taxon>Alcaligenaceae</taxon>
        <taxon>Bordetella</taxon>
    </lineage>
</organism>
<protein>
    <submittedName>
        <fullName evidence="10">Putative sugar ABC transport syste, ATP-binding protein</fullName>
    </submittedName>
</protein>
<dbReference type="AlphaFoldDB" id="A0A0C6P2F5"/>
<gene>
    <name evidence="10" type="ORF">BN112_0530</name>
</gene>
<reference evidence="10 11" key="1">
    <citation type="journal article" date="2012" name="BMC Genomics">
        <title>Comparative genomics of the classical Bordetella subspecies: the evolution and exchange of virulence-associated diversity amongst closely related pathogens.</title>
        <authorList>
            <person name="Park J."/>
            <person name="Zhang Y."/>
            <person name="Buboltz A.M."/>
            <person name="Zhang X."/>
            <person name="Schuster S.C."/>
            <person name="Ahuja U."/>
            <person name="Liu M."/>
            <person name="Miller J.F."/>
            <person name="Sebaihia M."/>
            <person name="Bentley S.D."/>
            <person name="Parkhill J."/>
            <person name="Harvill E.T."/>
        </authorList>
    </citation>
    <scope>NUCLEOTIDE SEQUENCE [LARGE SCALE GENOMIC DNA]</scope>
    <source>
        <strain evidence="10 11">253</strain>
    </source>
</reference>
<evidence type="ECO:0000256" key="8">
    <source>
        <dbReference type="ARBA" id="ARBA00023136"/>
    </source>
</evidence>
<feature type="domain" description="ABC transporter" evidence="9">
    <location>
        <begin position="20"/>
        <end position="257"/>
    </location>
</feature>
<dbReference type="CDD" id="cd03216">
    <property type="entry name" value="ABC_Carb_Monos_I"/>
    <property type="match status" value="1"/>
</dbReference>
<accession>A0A0C6P2F5</accession>
<keyword evidence="6 10" id="KW-0067">ATP-binding</keyword>
<dbReference type="PROSITE" id="PS50893">
    <property type="entry name" value="ABC_TRANSPORTER_2"/>
    <property type="match status" value="2"/>
</dbReference>
<dbReference type="GO" id="GO:0005524">
    <property type="term" value="F:ATP binding"/>
    <property type="evidence" value="ECO:0007669"/>
    <property type="project" value="UniProtKB-KW"/>
</dbReference>
<keyword evidence="4" id="KW-0677">Repeat</keyword>
<evidence type="ECO:0000256" key="4">
    <source>
        <dbReference type="ARBA" id="ARBA00022737"/>
    </source>
</evidence>
<dbReference type="GO" id="GO:0016887">
    <property type="term" value="F:ATP hydrolysis activity"/>
    <property type="evidence" value="ECO:0007669"/>
    <property type="project" value="InterPro"/>
</dbReference>
<dbReference type="Gene3D" id="3.40.50.300">
    <property type="entry name" value="P-loop containing nucleotide triphosphate hydrolases"/>
    <property type="match status" value="2"/>
</dbReference>
<dbReference type="RefSeq" id="WP_015063789.1">
    <property type="nucleotide sequence ID" value="NC_019382.1"/>
</dbReference>
<evidence type="ECO:0000256" key="1">
    <source>
        <dbReference type="ARBA" id="ARBA00022448"/>
    </source>
</evidence>
<dbReference type="InterPro" id="IPR050107">
    <property type="entry name" value="ABC_carbohydrate_import_ATPase"/>
</dbReference>
<dbReference type="InterPro" id="IPR003593">
    <property type="entry name" value="AAA+_ATPase"/>
</dbReference>
<dbReference type="Proteomes" id="UP000007564">
    <property type="component" value="Chromosome"/>
</dbReference>
<dbReference type="InterPro" id="IPR003439">
    <property type="entry name" value="ABC_transporter-like_ATP-bd"/>
</dbReference>
<dbReference type="InterPro" id="IPR027417">
    <property type="entry name" value="P-loop_NTPase"/>
</dbReference>
<dbReference type="PANTHER" id="PTHR43790:SF3">
    <property type="entry name" value="D-ALLOSE IMPORT ATP-BINDING PROTEIN ALSA-RELATED"/>
    <property type="match status" value="1"/>
</dbReference>
<evidence type="ECO:0000256" key="3">
    <source>
        <dbReference type="ARBA" id="ARBA00022597"/>
    </source>
</evidence>
<feature type="domain" description="ABC transporter" evidence="9">
    <location>
        <begin position="268"/>
        <end position="510"/>
    </location>
</feature>
<proteinExistence type="predicted"/>
<keyword evidence="2" id="KW-1003">Cell membrane</keyword>
<dbReference type="SMART" id="SM00382">
    <property type="entry name" value="AAA"/>
    <property type="match status" value="2"/>
</dbReference>
<evidence type="ECO:0000256" key="6">
    <source>
        <dbReference type="ARBA" id="ARBA00022840"/>
    </source>
</evidence>
<sequence>MMHSEGAASAAPSPQPPPLLRLRQISKRFGATQALDDVSVSFEAGKVHCLLGENGAGKSTIGKIVAGLFAPDSGALLLDGHEVRLADASEARRRGIAVVYQELSLAPDLSVRANLCLGAEAGRRPWSPLRRGAETAQVGAVLARLGLDLDMEAPVRQLPAGVQQLVEIAKSLMSSPRIVIFDEPTAMLGAAEKQRFFEVVRGLRADGIACILVTHHMDDVEAVGDCVTIMRNGRRVDSFDLHAGITSDAVLEKLTGRREVLAAAAEAPRRLGATRLRIALPAGGGLAGIEARAGEVVGFYGVLGCGAGELMYGLVGLDGPPRADYYLDDAPYRPRNPAAALRQGVGLLPAGRQSHGVLTGRSIRENLMLTQLDRVSRWQCIDPAREAAWAREQLERAGVKHGDPADPIESLSGGNQQKALLARALGAARRLLLLHEPTAGVDILAKQHIHEQVRAAAAQGLTVVMLSSDLPEVIALCDTVYTFFHGAAVARYAQPGPDCQPHILADVLGQRESQHAH</sequence>
<dbReference type="OrthoDB" id="9776369at2"/>
<dbReference type="Pfam" id="PF00005">
    <property type="entry name" value="ABC_tran"/>
    <property type="match status" value="2"/>
</dbReference>
<keyword evidence="1" id="KW-0813">Transport</keyword>
<dbReference type="HOGENOM" id="CLU_000604_92_3_4"/>
<evidence type="ECO:0000256" key="2">
    <source>
        <dbReference type="ARBA" id="ARBA00022475"/>
    </source>
</evidence>